<comment type="caution">
    <text evidence="1">The sequence shown here is derived from an EMBL/GenBank/DDBJ whole genome shotgun (WGS) entry which is preliminary data.</text>
</comment>
<sequence>MTYCFFDEPPRLEDIEPATHTEVLVSEARLDQGRMRAAIEAVFAAHPDLGTVFESRLNVWMTRPGGGWSWGVEPPGGSVADVVARQLASFDMHTGRLFAASLLPGDPDRVVLTASRLCIDEQAWLLVVGDVLLEYNAGTLSARTSTRA</sequence>
<protein>
    <submittedName>
        <fullName evidence="1">Uncharacterized protein</fullName>
    </submittedName>
</protein>
<evidence type="ECO:0000313" key="2">
    <source>
        <dbReference type="Proteomes" id="UP000193040"/>
    </source>
</evidence>
<reference evidence="1 2" key="1">
    <citation type="submission" date="2017-03" db="EMBL/GenBank/DDBJ databases">
        <title>Genomic insights into Mycobacterium simiae human colonization.</title>
        <authorList>
            <person name="Steffani J.L."/>
            <person name="Brunck M.E."/>
            <person name="Cruz E."/>
            <person name="Montiel R."/>
            <person name="Barona F."/>
        </authorList>
    </citation>
    <scope>NUCLEOTIDE SEQUENCE [LARGE SCALE GENOMIC DNA]</scope>
    <source>
        <strain evidence="1 2">MsiGto</strain>
    </source>
</reference>
<name>A0A1X0Y672_MYCSI</name>
<evidence type="ECO:0000313" key="1">
    <source>
        <dbReference type="EMBL" id="ORJ60700.1"/>
    </source>
</evidence>
<dbReference type="SUPFAM" id="SSF52777">
    <property type="entry name" value="CoA-dependent acyltransferases"/>
    <property type="match status" value="1"/>
</dbReference>
<dbReference type="Proteomes" id="UP000193040">
    <property type="component" value="Unassembled WGS sequence"/>
</dbReference>
<dbReference type="RefSeq" id="WP_084949709.1">
    <property type="nucleotide sequence ID" value="NZ_MZZM01000016.1"/>
</dbReference>
<dbReference type="InterPro" id="IPR023213">
    <property type="entry name" value="CAT-like_dom_sf"/>
</dbReference>
<proteinExistence type="predicted"/>
<gene>
    <name evidence="1" type="ORF">B5M45_10405</name>
</gene>
<dbReference type="EMBL" id="MZZM01000016">
    <property type="protein sequence ID" value="ORJ60700.1"/>
    <property type="molecule type" value="Genomic_DNA"/>
</dbReference>
<accession>A0A1X0Y672</accession>
<organism evidence="1 2">
    <name type="scientific">Mycobacterium simiae</name>
    <name type="common">Mycobacterium habana</name>
    <dbReference type="NCBI Taxonomy" id="1784"/>
    <lineage>
        <taxon>Bacteria</taxon>
        <taxon>Bacillati</taxon>
        <taxon>Actinomycetota</taxon>
        <taxon>Actinomycetes</taxon>
        <taxon>Mycobacteriales</taxon>
        <taxon>Mycobacteriaceae</taxon>
        <taxon>Mycobacterium</taxon>
        <taxon>Mycobacterium simiae complex</taxon>
    </lineage>
</organism>
<keyword evidence="2" id="KW-1185">Reference proteome</keyword>
<dbReference type="STRING" id="1784.VC42_19775"/>
<dbReference type="AlphaFoldDB" id="A0A1X0Y672"/>
<dbReference type="Gene3D" id="3.30.559.10">
    <property type="entry name" value="Chloramphenicol acetyltransferase-like domain"/>
    <property type="match status" value="1"/>
</dbReference>